<evidence type="ECO:0000313" key="7">
    <source>
        <dbReference type="Proteomes" id="UP000470470"/>
    </source>
</evidence>
<evidence type="ECO:0000259" key="4">
    <source>
        <dbReference type="Pfam" id="PF01648"/>
    </source>
</evidence>
<feature type="binding site" evidence="2">
    <location>
        <position position="105"/>
    </location>
    <ligand>
        <name>CoA</name>
        <dbReference type="ChEBI" id="CHEBI:57287"/>
    </ligand>
</feature>
<protein>
    <submittedName>
        <fullName evidence="6">4'-phosphopantetheinyl transferase superfamily protein</fullName>
    </submittedName>
</protein>
<feature type="binding site" evidence="3">
    <location>
        <position position="107"/>
    </location>
    <ligand>
        <name>Mg(2+)</name>
        <dbReference type="ChEBI" id="CHEBI:18420"/>
    </ligand>
</feature>
<sequence length="251" mass="26687">MLEELLPPAVLVVEAFQDGNASPLFPEEEAVVARAVERRRLEFTTVRSCARQALARLGAPAGAILPGEKGAPIWPPGVVGSMTHCAGYRGSAVARAAEVVTVGIDAEENAPLPRGVLPLVSLPEERAQLERLALSRPDVCWDRLLFSMKESVYKAWFPLTGRWLGFEEATVSAEATTNTFSARLLVPGPMIDGREVTGFQGRWLARDGLVLTAIATPATGPLPEPRGRTNAATFSHGLDDVTGAGGAANPR</sequence>
<evidence type="ECO:0000256" key="3">
    <source>
        <dbReference type="PIRSR" id="PIRSR603542-2"/>
    </source>
</evidence>
<dbReference type="GO" id="GO:0008897">
    <property type="term" value="F:holo-[acyl-carrier-protein] synthase activity"/>
    <property type="evidence" value="ECO:0007669"/>
    <property type="project" value="InterPro"/>
</dbReference>
<dbReference type="AlphaFoldDB" id="A0A7K3WDH3"/>
<proteinExistence type="predicted"/>
<dbReference type="PANTHER" id="PTHR38096:SF1">
    <property type="entry name" value="ENTEROBACTIN SYNTHASE COMPONENT D"/>
    <property type="match status" value="1"/>
</dbReference>
<feature type="binding site" evidence="2">
    <location>
        <position position="150"/>
    </location>
    <ligand>
        <name>CoA</name>
        <dbReference type="ChEBI" id="CHEBI:57287"/>
    </ligand>
</feature>
<dbReference type="InterPro" id="IPR037143">
    <property type="entry name" value="4-PPantetheinyl_Trfase_dom_sf"/>
</dbReference>
<feature type="domain" description="4'-phosphopantetheinyl transferase N-terminal" evidence="5">
    <location>
        <begin position="27"/>
        <end position="94"/>
    </location>
</feature>
<feature type="binding site" evidence="3">
    <location>
        <position position="105"/>
    </location>
    <ligand>
        <name>Mg(2+)</name>
        <dbReference type="ChEBI" id="CHEBI:18420"/>
    </ligand>
</feature>
<feature type="binding site" evidence="2">
    <location>
        <position position="154"/>
    </location>
    <ligand>
        <name>CoA</name>
        <dbReference type="ChEBI" id="CHEBI:57287"/>
    </ligand>
</feature>
<organism evidence="6 7">
    <name type="scientific">Goekera deserti</name>
    <dbReference type="NCBI Taxonomy" id="2497753"/>
    <lineage>
        <taxon>Bacteria</taxon>
        <taxon>Bacillati</taxon>
        <taxon>Actinomycetota</taxon>
        <taxon>Actinomycetes</taxon>
        <taxon>Geodermatophilales</taxon>
        <taxon>Geodermatophilaceae</taxon>
        <taxon>Goekera</taxon>
    </lineage>
</organism>
<evidence type="ECO:0000259" key="5">
    <source>
        <dbReference type="Pfam" id="PF17837"/>
    </source>
</evidence>
<dbReference type="InterPro" id="IPR008278">
    <property type="entry name" value="4-PPantetheinyl_Trfase_dom"/>
</dbReference>
<dbReference type="GO" id="GO:0009366">
    <property type="term" value="C:enterobactin synthetase complex"/>
    <property type="evidence" value="ECO:0007669"/>
    <property type="project" value="InterPro"/>
</dbReference>
<feature type="binding site" evidence="2">
    <location>
        <position position="47"/>
    </location>
    <ligand>
        <name>CoA</name>
        <dbReference type="ChEBI" id="CHEBI:57287"/>
    </ligand>
</feature>
<feature type="binding site" evidence="2">
    <location>
        <position position="164"/>
    </location>
    <ligand>
        <name>CoA</name>
        <dbReference type="ChEBI" id="CHEBI:57287"/>
    </ligand>
</feature>
<comment type="cofactor">
    <cofactor evidence="3">
        <name>Mg(2+)</name>
        <dbReference type="ChEBI" id="CHEBI:18420"/>
    </cofactor>
</comment>
<dbReference type="GO" id="GO:0009239">
    <property type="term" value="P:enterobactin biosynthetic process"/>
    <property type="evidence" value="ECO:0007669"/>
    <property type="project" value="InterPro"/>
</dbReference>
<evidence type="ECO:0000256" key="1">
    <source>
        <dbReference type="ARBA" id="ARBA00022679"/>
    </source>
</evidence>
<dbReference type="PRINTS" id="PR01399">
    <property type="entry name" value="ENTSNTHTASED"/>
</dbReference>
<keyword evidence="3" id="KW-0479">Metal-binding</keyword>
<feature type="binding site" evidence="2">
    <location>
        <begin position="83"/>
        <end position="84"/>
    </location>
    <ligand>
        <name>CoA</name>
        <dbReference type="ChEBI" id="CHEBI:57287"/>
    </ligand>
</feature>
<evidence type="ECO:0000256" key="2">
    <source>
        <dbReference type="PIRSR" id="PIRSR603542-1"/>
    </source>
</evidence>
<accession>A0A7K3WDH3</accession>
<gene>
    <name evidence="6" type="ORF">G1H19_10220</name>
</gene>
<dbReference type="EMBL" id="JAAGWK010000011">
    <property type="protein sequence ID" value="NEL54376.1"/>
    <property type="molecule type" value="Genomic_DNA"/>
</dbReference>
<comment type="caution">
    <text evidence="6">The sequence shown here is derived from an EMBL/GenBank/DDBJ whole genome shotgun (WGS) entry which is preliminary data.</text>
</comment>
<dbReference type="InterPro" id="IPR041354">
    <property type="entry name" value="4PPT_N"/>
</dbReference>
<dbReference type="GO" id="GO:0005886">
    <property type="term" value="C:plasma membrane"/>
    <property type="evidence" value="ECO:0007669"/>
    <property type="project" value="TreeGrafter"/>
</dbReference>
<keyword evidence="3" id="KW-0460">Magnesium</keyword>
<feature type="binding site" evidence="2">
    <location>
        <position position="39"/>
    </location>
    <ligand>
        <name>CoA</name>
        <dbReference type="ChEBI" id="CHEBI:57287"/>
    </ligand>
</feature>
<dbReference type="PANTHER" id="PTHR38096">
    <property type="entry name" value="ENTEROBACTIN SYNTHASE COMPONENT D"/>
    <property type="match status" value="1"/>
</dbReference>
<feature type="domain" description="4'-phosphopantetheinyl transferase" evidence="4">
    <location>
        <begin position="102"/>
        <end position="178"/>
    </location>
</feature>
<dbReference type="Proteomes" id="UP000470470">
    <property type="component" value="Unassembled WGS sequence"/>
</dbReference>
<dbReference type="Pfam" id="PF01648">
    <property type="entry name" value="ACPS"/>
    <property type="match status" value="1"/>
</dbReference>
<reference evidence="6 7" key="1">
    <citation type="submission" date="2020-02" db="EMBL/GenBank/DDBJ databases">
        <title>The whole genome sequence of CPCC 205119.</title>
        <authorList>
            <person name="Jiang Z."/>
        </authorList>
    </citation>
    <scope>NUCLEOTIDE SEQUENCE [LARGE SCALE GENOMIC DNA]</scope>
    <source>
        <strain evidence="6 7">CPCC 205119</strain>
    </source>
</reference>
<keyword evidence="7" id="KW-1185">Reference proteome</keyword>
<dbReference type="InterPro" id="IPR003542">
    <property type="entry name" value="Enbac_synth_compD-like"/>
</dbReference>
<dbReference type="RefSeq" id="WP_162392266.1">
    <property type="nucleotide sequence ID" value="NZ_JAABOZ010000001.1"/>
</dbReference>
<dbReference type="SUPFAM" id="SSF56214">
    <property type="entry name" value="4'-phosphopantetheinyl transferase"/>
    <property type="match status" value="1"/>
</dbReference>
<evidence type="ECO:0000313" key="6">
    <source>
        <dbReference type="EMBL" id="NEL54376.1"/>
    </source>
</evidence>
<name>A0A7K3WDH3_9ACTN</name>
<dbReference type="GO" id="GO:0000287">
    <property type="term" value="F:magnesium ion binding"/>
    <property type="evidence" value="ECO:0007669"/>
    <property type="project" value="InterPro"/>
</dbReference>
<dbReference type="Pfam" id="PF17837">
    <property type="entry name" value="4PPT_N"/>
    <property type="match status" value="1"/>
</dbReference>
<keyword evidence="1 6" id="KW-0808">Transferase</keyword>
<feature type="binding site" evidence="3">
    <location>
        <position position="106"/>
    </location>
    <ligand>
        <name>Mg(2+)</name>
        <dbReference type="ChEBI" id="CHEBI:18420"/>
    </ligand>
</feature>